<evidence type="ECO:0000313" key="1">
    <source>
        <dbReference type="Proteomes" id="UP000887580"/>
    </source>
</evidence>
<protein>
    <submittedName>
        <fullName evidence="2">Uncharacterized protein</fullName>
    </submittedName>
</protein>
<dbReference type="WBParaSite" id="PS1159_v2.g24807.t1">
    <property type="protein sequence ID" value="PS1159_v2.g24807.t1"/>
    <property type="gene ID" value="PS1159_v2.g24807"/>
</dbReference>
<sequence length="207" mass="22807">MGPLPKEPSDKKDLPNAEDYEQNGWQLGYQVQLNGIGIEGMANDINVEDSDSDGYEGPGDGSDAEVDDNERAGYQPIPFSVVTADENKEAQNEKEDEVQSNSTDQEFKAFEEKIKTASAPPPGMLPSTLQKEVEELKLNAKKIHLKDADLMVNVPASRSKIDLDDAKIDEIKEAVSKISLPPPSWAKDIDDEKLKQILQNIKSSPKI</sequence>
<evidence type="ECO:0000313" key="2">
    <source>
        <dbReference type="WBParaSite" id="PS1159_v2.g24807.t1"/>
    </source>
</evidence>
<dbReference type="Proteomes" id="UP000887580">
    <property type="component" value="Unplaced"/>
</dbReference>
<reference evidence="2" key="1">
    <citation type="submission" date="2022-11" db="UniProtKB">
        <authorList>
            <consortium name="WormBaseParasite"/>
        </authorList>
    </citation>
    <scope>IDENTIFICATION</scope>
</reference>
<name>A0AC35G8Q4_9BILA</name>
<proteinExistence type="predicted"/>
<organism evidence="1 2">
    <name type="scientific">Panagrolaimus sp. PS1159</name>
    <dbReference type="NCBI Taxonomy" id="55785"/>
    <lineage>
        <taxon>Eukaryota</taxon>
        <taxon>Metazoa</taxon>
        <taxon>Ecdysozoa</taxon>
        <taxon>Nematoda</taxon>
        <taxon>Chromadorea</taxon>
        <taxon>Rhabditida</taxon>
        <taxon>Tylenchina</taxon>
        <taxon>Panagrolaimomorpha</taxon>
        <taxon>Panagrolaimoidea</taxon>
        <taxon>Panagrolaimidae</taxon>
        <taxon>Panagrolaimus</taxon>
    </lineage>
</organism>
<accession>A0AC35G8Q4</accession>